<evidence type="ECO:0000313" key="9">
    <source>
        <dbReference type="Proteomes" id="UP000277236"/>
    </source>
</evidence>
<dbReference type="FunFam" id="1.20.120.420:FF:000008">
    <property type="entry name" value="Methylthioribose-1-phosphate isomerase"/>
    <property type="match status" value="1"/>
</dbReference>
<dbReference type="InterPro" id="IPR005251">
    <property type="entry name" value="IF-M1Pi"/>
</dbReference>
<dbReference type="Proteomes" id="UP000277236">
    <property type="component" value="Unassembled WGS sequence"/>
</dbReference>
<feature type="binding site" evidence="7">
    <location>
        <begin position="260"/>
        <end position="261"/>
    </location>
    <ligand>
        <name>substrate</name>
    </ligand>
</feature>
<organism evidence="8 9">
    <name type="scientific">Pseudomonas cichorii</name>
    <dbReference type="NCBI Taxonomy" id="36746"/>
    <lineage>
        <taxon>Bacteria</taxon>
        <taxon>Pseudomonadati</taxon>
        <taxon>Pseudomonadota</taxon>
        <taxon>Gammaproteobacteria</taxon>
        <taxon>Pseudomonadales</taxon>
        <taxon>Pseudomonadaceae</taxon>
        <taxon>Pseudomonas</taxon>
    </lineage>
</organism>
<comment type="function">
    <text evidence="6">Catalyzes the interconversion of methylthioribose-1-phosphate (MTR-1-P) into methylthioribulose-1-phosphate (MTRu-1-P). Also catalyzes the interconversion of 5-deoxyribose 1-phosphate and 5-deoxyribulose 1-phosphate. Part of a bifunctional DHAP-shunt salvage pathway for SAM by-products.</text>
</comment>
<evidence type="ECO:0000256" key="5">
    <source>
        <dbReference type="ARBA" id="ARBA00051169"/>
    </source>
</evidence>
<dbReference type="FunFam" id="3.40.50.10470:FF:000006">
    <property type="entry name" value="Methylthioribose-1-phosphate isomerase"/>
    <property type="match status" value="1"/>
</dbReference>
<dbReference type="InterPro" id="IPR011559">
    <property type="entry name" value="Initiation_fac_2B_a/b/d"/>
</dbReference>
<dbReference type="AlphaFoldDB" id="A0A3M4M023"/>
<dbReference type="GO" id="GO:0019509">
    <property type="term" value="P:L-methionine salvage from methylthioadenosine"/>
    <property type="evidence" value="ECO:0007669"/>
    <property type="project" value="UniProtKB-UniRule"/>
</dbReference>
<feature type="site" description="Transition state stabilizer" evidence="7">
    <location>
        <position position="170"/>
    </location>
</feature>
<protein>
    <recommendedName>
        <fullName evidence="7">Methylthioribose-1-phosphate isomerase</fullName>
        <shortName evidence="7">M1Pi</shortName>
        <shortName evidence="7">MTR-1-P isomerase</shortName>
        <ecNumber evidence="7">5.3.1.23</ecNumber>
    </recommendedName>
    <alternativeName>
        <fullName evidence="7">S-methyl-5-thioribose-1-phosphate isomerase</fullName>
    </alternativeName>
</protein>
<dbReference type="PANTHER" id="PTHR43475">
    <property type="entry name" value="METHYLTHIORIBOSE-1-PHOSPHATE ISOMERASE"/>
    <property type="match status" value="1"/>
</dbReference>
<reference evidence="8 9" key="1">
    <citation type="submission" date="2018-08" db="EMBL/GenBank/DDBJ databases">
        <title>Recombination of ecologically and evolutionarily significant loci maintains genetic cohesion in the Pseudomonas syringae species complex.</title>
        <authorList>
            <person name="Dillon M."/>
            <person name="Thakur S."/>
            <person name="Almeida R.N.D."/>
            <person name="Weir B.S."/>
            <person name="Guttman D.S."/>
        </authorList>
    </citation>
    <scope>NUCLEOTIDE SEQUENCE [LARGE SCALE GENOMIC DNA]</scope>
    <source>
        <strain evidence="8 9">ICMP 3353</strain>
    </source>
</reference>
<feature type="binding site" evidence="7">
    <location>
        <position position="100"/>
    </location>
    <ligand>
        <name>substrate</name>
    </ligand>
</feature>
<feature type="binding site" evidence="7">
    <location>
        <position position="209"/>
    </location>
    <ligand>
        <name>substrate</name>
    </ligand>
</feature>
<comment type="similarity">
    <text evidence="7">Belongs to the EIF-2B alpha/beta/delta subunits family. MtnA subfamily.</text>
</comment>
<dbReference type="GO" id="GO:0046523">
    <property type="term" value="F:S-methyl-5-thioribose-1-phosphate isomerase activity"/>
    <property type="evidence" value="ECO:0007669"/>
    <property type="project" value="UniProtKB-UniRule"/>
</dbReference>
<feature type="binding site" evidence="7">
    <location>
        <begin position="58"/>
        <end position="60"/>
    </location>
    <ligand>
        <name>substrate</name>
    </ligand>
</feature>
<gene>
    <name evidence="7" type="primary">mtnA</name>
    <name evidence="8" type="ORF">ALQ04_00171</name>
</gene>
<dbReference type="NCBIfam" id="NF004326">
    <property type="entry name" value="PRK05720.1"/>
    <property type="match status" value="1"/>
</dbReference>
<evidence type="ECO:0000256" key="3">
    <source>
        <dbReference type="ARBA" id="ARBA00023235"/>
    </source>
</evidence>
<keyword evidence="2 7" id="KW-0486">Methionine biosynthesis</keyword>
<dbReference type="NCBIfam" id="TIGR00524">
    <property type="entry name" value="eIF-2B_rel"/>
    <property type="match status" value="1"/>
</dbReference>
<dbReference type="SUPFAM" id="SSF100950">
    <property type="entry name" value="NagB/RpiA/CoA transferase-like"/>
    <property type="match status" value="1"/>
</dbReference>
<dbReference type="Gene3D" id="3.40.50.10470">
    <property type="entry name" value="Translation initiation factor eif-2b, domain 2"/>
    <property type="match status" value="1"/>
</dbReference>
<evidence type="ECO:0000256" key="7">
    <source>
        <dbReference type="HAMAP-Rule" id="MF_01678"/>
    </source>
</evidence>
<accession>A0A3M4M023</accession>
<keyword evidence="1 7" id="KW-0028">Amino-acid biosynthesis</keyword>
<evidence type="ECO:0000256" key="4">
    <source>
        <dbReference type="ARBA" id="ARBA00050906"/>
    </source>
</evidence>
<feature type="active site" description="Proton donor" evidence="7">
    <location>
        <position position="250"/>
    </location>
</feature>
<dbReference type="HAMAP" id="MF_01678">
    <property type="entry name" value="Salvage_MtnA"/>
    <property type="match status" value="1"/>
</dbReference>
<dbReference type="Gene3D" id="1.20.120.420">
    <property type="entry name" value="translation initiation factor eif-2b, domain 1"/>
    <property type="match status" value="1"/>
</dbReference>
<evidence type="ECO:0000256" key="1">
    <source>
        <dbReference type="ARBA" id="ARBA00022605"/>
    </source>
</evidence>
<sequence>MEWVMRDRLLAAEKVKAIDWRDDTLYLLDQRVLPFEETWLAYSSAAAVAEAIRSMVVRGAPAIGIAAAYGVVLGARARFAEGGDWKAALEADFSLLADSRPTAVNLFWALNRMRERLQRLKESDDPLVVLEAEAVAIHLSDREANLTMAQLGADLIRKHQGNLQAVLTHCNTGALATGGFGTALGVIRAAHLEGMIEHVYADETRPWLQGSRLTAWELANEGIPVTLNADSAAAHLMRTKGITWVIVGADRITANGDVANKIGTYQLAVAAMHHGVRFMVVAPSSTIDMEMPSGEDIVIEERDGRELLEVGGHRVGADVEAFNPVFDVTPADLIDAIVTEKGIVERPDTAKMAQLMSRKHLH</sequence>
<evidence type="ECO:0000256" key="2">
    <source>
        <dbReference type="ARBA" id="ARBA00023167"/>
    </source>
</evidence>
<evidence type="ECO:0000256" key="6">
    <source>
        <dbReference type="ARBA" id="ARBA00058145"/>
    </source>
</evidence>
<name>A0A3M4M023_PSECI</name>
<dbReference type="InterPro" id="IPR027363">
    <property type="entry name" value="M1Pi_N"/>
</dbReference>
<dbReference type="InterPro" id="IPR042529">
    <property type="entry name" value="IF_2B-like_C"/>
</dbReference>
<dbReference type="InterPro" id="IPR037171">
    <property type="entry name" value="NagB/RpiA_transferase-like"/>
</dbReference>
<proteinExistence type="inferred from homology"/>
<dbReference type="InterPro" id="IPR000649">
    <property type="entry name" value="IF-2B-related"/>
</dbReference>
<dbReference type="EMBL" id="RBRE01000039">
    <property type="protein sequence ID" value="RMQ47055.1"/>
    <property type="molecule type" value="Genomic_DNA"/>
</dbReference>
<comment type="catalytic activity">
    <reaction evidence="5">
        <text>5-(methylsulfanyl)-alpha-D-ribose 1-phosphate = 5-(methylsulfanyl)-D-ribulose 1-phosphate</text>
        <dbReference type="Rhea" id="RHEA:19989"/>
        <dbReference type="ChEBI" id="CHEBI:58533"/>
        <dbReference type="ChEBI" id="CHEBI:58548"/>
        <dbReference type="EC" id="5.3.1.23"/>
    </reaction>
    <physiologicalReaction direction="left-to-right" evidence="5">
        <dbReference type="Rhea" id="RHEA:19990"/>
    </physiologicalReaction>
</comment>
<dbReference type="NCBIfam" id="TIGR00512">
    <property type="entry name" value="salvage_mtnA"/>
    <property type="match status" value="1"/>
</dbReference>
<dbReference type="UniPathway" id="UPA00904">
    <property type="reaction ID" value="UER00874"/>
</dbReference>
<evidence type="ECO:0000313" key="8">
    <source>
        <dbReference type="EMBL" id="RMQ47055.1"/>
    </source>
</evidence>
<dbReference type="EC" id="5.3.1.23" evidence="7"/>
<comment type="pathway">
    <text evidence="7">Amino-acid biosynthesis; L-methionine biosynthesis via salvage pathway; L-methionine from S-methyl-5-thio-alpha-D-ribose 1-phosphate: step 1/6.</text>
</comment>
<comment type="catalytic activity">
    <reaction evidence="4">
        <text>5-deoxy-alpha-D-ribose 1-phosphate = 5-deoxy-D-ribulose 1-phosphate</text>
        <dbReference type="Rhea" id="RHEA:61296"/>
        <dbReference type="ChEBI" id="CHEBI:58749"/>
        <dbReference type="ChEBI" id="CHEBI:144504"/>
    </reaction>
    <physiologicalReaction direction="left-to-right" evidence="4">
        <dbReference type="Rhea" id="RHEA:61297"/>
    </physiologicalReaction>
</comment>
<keyword evidence="3 7" id="KW-0413">Isomerase</keyword>
<comment type="caution">
    <text evidence="8">The sequence shown here is derived from an EMBL/GenBank/DDBJ whole genome shotgun (WGS) entry which is preliminary data.</text>
</comment>
<dbReference type="PANTHER" id="PTHR43475:SF1">
    <property type="entry name" value="METHYLTHIORIBOSE-1-PHOSPHATE ISOMERASE"/>
    <property type="match status" value="1"/>
</dbReference>
<dbReference type="Pfam" id="PF01008">
    <property type="entry name" value="IF-2B"/>
    <property type="match status" value="1"/>
</dbReference>